<dbReference type="PANTHER" id="PTHR42749:SF1">
    <property type="entry name" value="CELL SHAPE-DETERMINING PROTEIN MREB"/>
    <property type="match status" value="1"/>
</dbReference>
<dbReference type="AlphaFoldDB" id="A0A1L7WSW0"/>
<dbReference type="OrthoDB" id="2394218at2759"/>
<dbReference type="Gene3D" id="3.30.420.40">
    <property type="match status" value="2"/>
</dbReference>
<dbReference type="SUPFAM" id="SSF53067">
    <property type="entry name" value="Actin-like ATPase domain"/>
    <property type="match status" value="2"/>
</dbReference>
<dbReference type="InterPro" id="IPR043129">
    <property type="entry name" value="ATPase_NBD"/>
</dbReference>
<dbReference type="Proteomes" id="UP000184330">
    <property type="component" value="Unassembled WGS sequence"/>
</dbReference>
<sequence length="595" mass="66652">MSAVWSVIVGIDIGLTCTGVAIYYNAPDGRFIVLQQWPGTEDRTTSKVPTRLTYKAGEVDIHSWGFSCPELGNLGPGMAIKDMFKFYLDTYFVKQKFLRASENAPKLKDVKSWYAHFLGALHNHIMHYLQEQLIIDVHLTTIEFVFGIPTIWTDDALLQCFRELVDSAGFAETGTVIMEMTEGEAAAVFTAKSRDHSFEEGEAFMVCDAGGGTTDMCVMQVKKVQEEMVELESLDCPQAIAVGSVDIDEMFQAIAEEQLRILGVVPEDMARLLAHQITRGEFQALKTRFGKRLVASLKNMQLAIPNSNQRINLSRDQLKAMFDTQIQKIIELIDTEIAFLGAHRPDIRLSSIFLAGGLGSSIYVQEHIVEHCINMKVLFAPKPEDLPLAVCKGLVFDRWQHSSNKLPVIPIRNSNASYGILCKELYSKKKHSAQTYTRNPLDGRNYVEKQIDWLVLKNGRRDECVRRMYSLILTADKIIDTWGFSVVRSTLEPTRLPTSLDGKGGATVICHVIADPEADLHDAISSRRRTLTGKKFVFSQVNCELSADIRVGKMEFGIRLTGEGNGTPQALKVQWEENNRLAGREIDGLVRLAVR</sequence>
<proteinExistence type="predicted"/>
<keyword evidence="2" id="KW-1185">Reference proteome</keyword>
<reference evidence="1 2" key="1">
    <citation type="submission" date="2016-03" db="EMBL/GenBank/DDBJ databases">
        <authorList>
            <person name="Ploux O."/>
        </authorList>
    </citation>
    <scope>NUCLEOTIDE SEQUENCE [LARGE SCALE GENOMIC DNA]</scope>
    <source>
        <strain evidence="1 2">UAMH 11012</strain>
    </source>
</reference>
<evidence type="ECO:0000313" key="2">
    <source>
        <dbReference type="Proteomes" id="UP000184330"/>
    </source>
</evidence>
<organism evidence="1 2">
    <name type="scientific">Phialocephala subalpina</name>
    <dbReference type="NCBI Taxonomy" id="576137"/>
    <lineage>
        <taxon>Eukaryota</taxon>
        <taxon>Fungi</taxon>
        <taxon>Dikarya</taxon>
        <taxon>Ascomycota</taxon>
        <taxon>Pezizomycotina</taxon>
        <taxon>Leotiomycetes</taxon>
        <taxon>Helotiales</taxon>
        <taxon>Mollisiaceae</taxon>
        <taxon>Phialocephala</taxon>
        <taxon>Phialocephala fortinii species complex</taxon>
    </lineage>
</organism>
<dbReference type="STRING" id="576137.A0A1L7WSW0"/>
<dbReference type="PANTHER" id="PTHR42749">
    <property type="entry name" value="CELL SHAPE-DETERMINING PROTEIN MREB"/>
    <property type="match status" value="1"/>
</dbReference>
<accession>A0A1L7WSW0</accession>
<gene>
    <name evidence="1" type="ORF">PAC_05742</name>
</gene>
<name>A0A1L7WSW0_9HELO</name>
<protein>
    <recommendedName>
        <fullName evidence="3">Hsp70 protein</fullName>
    </recommendedName>
</protein>
<dbReference type="CDD" id="cd10170">
    <property type="entry name" value="ASKHA_NBD_HSP70"/>
    <property type="match status" value="1"/>
</dbReference>
<evidence type="ECO:0008006" key="3">
    <source>
        <dbReference type="Google" id="ProtNLM"/>
    </source>
</evidence>
<evidence type="ECO:0000313" key="1">
    <source>
        <dbReference type="EMBL" id="CZR55854.1"/>
    </source>
</evidence>
<dbReference type="EMBL" id="FJOG01000007">
    <property type="protein sequence ID" value="CZR55854.1"/>
    <property type="molecule type" value="Genomic_DNA"/>
</dbReference>